<dbReference type="InterPro" id="IPR007175">
    <property type="entry name" value="Rpr2/Snm1/Rpp21"/>
</dbReference>
<comment type="caution">
    <text evidence="2">The sequence shown here is derived from an EMBL/GenBank/DDBJ whole genome shotgun (WGS) entry which is preliminary data.</text>
</comment>
<dbReference type="Proteomes" id="UP000481861">
    <property type="component" value="Unassembled WGS sequence"/>
</dbReference>
<proteinExistence type="predicted"/>
<dbReference type="EMBL" id="JAADJZ010000015">
    <property type="protein sequence ID" value="KAF2869981.1"/>
    <property type="molecule type" value="Genomic_DNA"/>
</dbReference>
<feature type="compositionally biased region" description="Basic and acidic residues" evidence="1">
    <location>
        <begin position="80"/>
        <end position="94"/>
    </location>
</feature>
<dbReference type="GO" id="GO:0006396">
    <property type="term" value="P:RNA processing"/>
    <property type="evidence" value="ECO:0007669"/>
    <property type="project" value="InterPro"/>
</dbReference>
<sequence length="184" mass="20007">RVKFLQEAAHVLAIGSPTTSAALGAARDRLLETQNADIDAPNKDWDALRRELCGACGSLMVPGWSCAVTRRAPPAKPSKKSKEDTSQRVSRPEKTVTYSCLRCGRKTIQSLPLRPPKHMKKAARKNASNDPQSTPDDPSRLTKAANASSKQRKKARKGGLQALLEKSKTQTSNQSGLGLELMDF</sequence>
<gene>
    <name evidence="2" type="ORF">BDV95DRAFT_454573</name>
</gene>
<feature type="compositionally biased region" description="Polar residues" evidence="1">
    <location>
        <begin position="126"/>
        <end position="136"/>
    </location>
</feature>
<protein>
    <recommendedName>
        <fullName evidence="4">RNAse P Rpr2/Rpp21/SNM1 subunit domain-containing protein</fullName>
    </recommendedName>
</protein>
<feature type="non-terminal residue" evidence="2">
    <location>
        <position position="1"/>
    </location>
</feature>
<evidence type="ECO:0000313" key="2">
    <source>
        <dbReference type="EMBL" id="KAF2869981.1"/>
    </source>
</evidence>
<dbReference type="AlphaFoldDB" id="A0A7C8M7L7"/>
<name>A0A7C8M7L7_9PLEO</name>
<keyword evidence="3" id="KW-1185">Reference proteome</keyword>
<organism evidence="2 3">
    <name type="scientific">Massariosphaeria phaeospora</name>
    <dbReference type="NCBI Taxonomy" id="100035"/>
    <lineage>
        <taxon>Eukaryota</taxon>
        <taxon>Fungi</taxon>
        <taxon>Dikarya</taxon>
        <taxon>Ascomycota</taxon>
        <taxon>Pezizomycotina</taxon>
        <taxon>Dothideomycetes</taxon>
        <taxon>Pleosporomycetidae</taxon>
        <taxon>Pleosporales</taxon>
        <taxon>Pleosporales incertae sedis</taxon>
        <taxon>Massariosphaeria</taxon>
    </lineage>
</organism>
<reference evidence="2 3" key="1">
    <citation type="submission" date="2020-01" db="EMBL/GenBank/DDBJ databases">
        <authorList>
            <consortium name="DOE Joint Genome Institute"/>
            <person name="Haridas S."/>
            <person name="Albert R."/>
            <person name="Binder M."/>
            <person name="Bloem J."/>
            <person name="Labutti K."/>
            <person name="Salamov A."/>
            <person name="Andreopoulos B."/>
            <person name="Baker S.E."/>
            <person name="Barry K."/>
            <person name="Bills G."/>
            <person name="Bluhm B.H."/>
            <person name="Cannon C."/>
            <person name="Castanera R."/>
            <person name="Culley D.E."/>
            <person name="Daum C."/>
            <person name="Ezra D."/>
            <person name="Gonzalez J.B."/>
            <person name="Henrissat B."/>
            <person name="Kuo A."/>
            <person name="Liang C."/>
            <person name="Lipzen A."/>
            <person name="Lutzoni F."/>
            <person name="Magnuson J."/>
            <person name="Mondo S."/>
            <person name="Nolan M."/>
            <person name="Ohm R."/>
            <person name="Pangilinan J."/>
            <person name="Park H.-J.H."/>
            <person name="Ramirez L."/>
            <person name="Alfaro M."/>
            <person name="Sun H."/>
            <person name="Tritt A."/>
            <person name="Yoshinaga Y."/>
            <person name="Zwiers L.-H.L."/>
            <person name="Turgeon B.G."/>
            <person name="Goodwin S.B."/>
            <person name="Spatafora J.W."/>
            <person name="Crous P.W."/>
            <person name="Grigoriev I.V."/>
        </authorList>
    </citation>
    <scope>NUCLEOTIDE SEQUENCE [LARGE SCALE GENOMIC DNA]</scope>
    <source>
        <strain evidence="2 3">CBS 611.86</strain>
    </source>
</reference>
<feature type="compositionally biased region" description="Basic residues" evidence="1">
    <location>
        <begin position="115"/>
        <end position="124"/>
    </location>
</feature>
<evidence type="ECO:0008006" key="4">
    <source>
        <dbReference type="Google" id="ProtNLM"/>
    </source>
</evidence>
<dbReference type="Gene3D" id="6.20.50.20">
    <property type="match status" value="1"/>
</dbReference>
<evidence type="ECO:0000313" key="3">
    <source>
        <dbReference type="Proteomes" id="UP000481861"/>
    </source>
</evidence>
<feature type="non-terminal residue" evidence="2">
    <location>
        <position position="184"/>
    </location>
</feature>
<dbReference type="Pfam" id="PF04032">
    <property type="entry name" value="Rpr2"/>
    <property type="match status" value="1"/>
</dbReference>
<feature type="region of interest" description="Disordered" evidence="1">
    <location>
        <begin position="110"/>
        <end position="184"/>
    </location>
</feature>
<dbReference type="OrthoDB" id="438080at2759"/>
<accession>A0A7C8M7L7</accession>
<feature type="region of interest" description="Disordered" evidence="1">
    <location>
        <begin position="69"/>
        <end position="94"/>
    </location>
</feature>
<evidence type="ECO:0000256" key="1">
    <source>
        <dbReference type="SAM" id="MobiDB-lite"/>
    </source>
</evidence>